<sequence length="719" mass="78103">MTEDFTGTPRSISAADSAKKKKVHLVALSNHRADLTSIGTRSLTPSDRPSQTVSRSMTFSLSRPSPTSEPSLTKSVTESKGNLSHTRRTSPTILSDSITGSGDTNTRSASPSEERSPTVRSHSPTPTSSYRENSKSFSDHASSTTTATVSTTVTGALSVSETITSTEGSPSMTTTNSELLETYTWSTTSSIRDTPSESKADPTKTVSSEVTKSKSSSDIFIEVFHMEITLEVATTAAAAASLGIVLIGGMAPTARSDASAQALLMQIAPCISRDRDLTVDEMMTNRDNVGGRSVYGLSPFWDFGLLIAAYANIAVFVVFFWLYGGVVLVMGERAYHAEVAAAVSQSYGTKTAIDVDDEQEAAKLRRKGIFREWSRTTVEVASRLRFPSIPLRVVEVLLPGTTFCAVGYLLTAPSNTSGLPAGAVIAVVGTILLGFVGYLHVRIVPCLKYTAVHHPLLIPDAVSPYRSRLWIARLIPTHRWEPHILRPSFGTLYDSMNERYVRYRTLDIGLVLSYSGMSALSTFGTGLSCIIGCGWMTLSMVIAALMTATHEMYRLPLDRVLVPFKHIIFAIICSLKTAGVEVPSWLYYVQFGVLLIRVAYGFWVKHEENRIVAIEAAVAQQPTSLDVRAEEWGSLVSSDDDEVGAGDARSTLAMFDLAAEAPRRDKSDIRSTASRRSAMMQTPPDAAVSVAILPPYWPPPTLPRAEFEREEHAAIWEVL</sequence>
<feature type="compositionally biased region" description="Polar residues" evidence="1">
    <location>
        <begin position="37"/>
        <end position="111"/>
    </location>
</feature>
<dbReference type="EMBL" id="CYKH01000598">
    <property type="protein sequence ID" value="CUG06543.1"/>
    <property type="molecule type" value="Genomic_DNA"/>
</dbReference>
<feature type="region of interest" description="Disordered" evidence="1">
    <location>
        <begin position="1"/>
        <end position="149"/>
    </location>
</feature>
<feature type="transmembrane region" description="Helical" evidence="2">
    <location>
        <begin position="529"/>
        <end position="548"/>
    </location>
</feature>
<feature type="region of interest" description="Disordered" evidence="1">
    <location>
        <begin position="187"/>
        <end position="209"/>
    </location>
</feature>
<name>A0A0S4J327_BODSA</name>
<protein>
    <submittedName>
        <fullName evidence="3">Transmembrane protein, putative</fullName>
    </submittedName>
</protein>
<evidence type="ECO:0000256" key="2">
    <source>
        <dbReference type="SAM" id="Phobius"/>
    </source>
</evidence>
<feature type="transmembrane region" description="Helical" evidence="2">
    <location>
        <begin position="300"/>
        <end position="323"/>
    </location>
</feature>
<keyword evidence="2" id="KW-0472">Membrane</keyword>
<keyword evidence="2 3" id="KW-0812">Transmembrane</keyword>
<proteinExistence type="predicted"/>
<feature type="transmembrane region" description="Helical" evidence="2">
    <location>
        <begin position="417"/>
        <end position="439"/>
    </location>
</feature>
<dbReference type="AlphaFoldDB" id="A0A0S4J327"/>
<evidence type="ECO:0000313" key="4">
    <source>
        <dbReference type="Proteomes" id="UP000051952"/>
    </source>
</evidence>
<feature type="compositionally biased region" description="Polar residues" evidence="1">
    <location>
        <begin position="118"/>
        <end position="131"/>
    </location>
</feature>
<feature type="transmembrane region" description="Helical" evidence="2">
    <location>
        <begin position="560"/>
        <end position="579"/>
    </location>
</feature>
<feature type="compositionally biased region" description="Low complexity" evidence="1">
    <location>
        <begin position="139"/>
        <end position="149"/>
    </location>
</feature>
<gene>
    <name evidence="3" type="ORF">BSAL_73045</name>
</gene>
<evidence type="ECO:0000256" key="1">
    <source>
        <dbReference type="SAM" id="MobiDB-lite"/>
    </source>
</evidence>
<organism evidence="3 4">
    <name type="scientific">Bodo saltans</name>
    <name type="common">Flagellated protozoan</name>
    <dbReference type="NCBI Taxonomy" id="75058"/>
    <lineage>
        <taxon>Eukaryota</taxon>
        <taxon>Discoba</taxon>
        <taxon>Euglenozoa</taxon>
        <taxon>Kinetoplastea</taxon>
        <taxon>Metakinetoplastina</taxon>
        <taxon>Eubodonida</taxon>
        <taxon>Bodonidae</taxon>
        <taxon>Bodo</taxon>
    </lineage>
</organism>
<keyword evidence="2" id="KW-1133">Transmembrane helix</keyword>
<evidence type="ECO:0000313" key="3">
    <source>
        <dbReference type="EMBL" id="CUG06543.1"/>
    </source>
</evidence>
<dbReference type="Proteomes" id="UP000051952">
    <property type="component" value="Unassembled WGS sequence"/>
</dbReference>
<accession>A0A0S4J327</accession>
<keyword evidence="4" id="KW-1185">Reference proteome</keyword>
<dbReference type="VEuPathDB" id="TriTrypDB:BSAL_73045"/>
<feature type="transmembrane region" description="Helical" evidence="2">
    <location>
        <begin position="393"/>
        <end position="411"/>
    </location>
</feature>
<reference evidence="4" key="1">
    <citation type="submission" date="2015-09" db="EMBL/GenBank/DDBJ databases">
        <authorList>
            <consortium name="Pathogen Informatics"/>
        </authorList>
    </citation>
    <scope>NUCLEOTIDE SEQUENCE [LARGE SCALE GENOMIC DNA]</scope>
    <source>
        <strain evidence="4">Lake Konstanz</strain>
    </source>
</reference>